<dbReference type="SMART" id="SM00981">
    <property type="entry name" value="THUMP"/>
    <property type="match status" value="1"/>
</dbReference>
<dbReference type="InterPro" id="IPR029063">
    <property type="entry name" value="SAM-dependent_MTases_sf"/>
</dbReference>
<keyword evidence="2 7" id="KW-0698">rRNA processing</keyword>
<keyword evidence="1 7" id="KW-0963">Cytoplasm</keyword>
<evidence type="ECO:0000256" key="4">
    <source>
        <dbReference type="ARBA" id="ARBA00022679"/>
    </source>
</evidence>
<comment type="subcellular location">
    <subcellularLocation>
        <location evidence="7">Cytoplasm</location>
    </subcellularLocation>
</comment>
<evidence type="ECO:0000256" key="8">
    <source>
        <dbReference type="PROSITE-ProRule" id="PRU00529"/>
    </source>
</evidence>
<dbReference type="InterPro" id="IPR002052">
    <property type="entry name" value="DNA_methylase_N6_adenine_CS"/>
</dbReference>
<comment type="similarity">
    <text evidence="7">Belongs to the methyltransferase superfamily. RlmKL family.</text>
</comment>
<protein>
    <recommendedName>
        <fullName evidence="7">Ribosomal RNA large subunit methyltransferase K/L</fullName>
    </recommendedName>
    <domain>
        <recommendedName>
            <fullName evidence="7">23S rRNA m2G2445 methyltransferase</fullName>
            <ecNumber evidence="7">2.1.1.173</ecNumber>
        </recommendedName>
        <alternativeName>
            <fullName evidence="7">rRNA (guanine-N(2)-)-methyltransferase RlmL</fullName>
        </alternativeName>
    </domain>
    <domain>
        <recommendedName>
            <fullName evidence="7">23S rRNA m7G2069 methyltransferase</fullName>
            <ecNumber evidence="7">2.1.1.264</ecNumber>
        </recommendedName>
        <alternativeName>
            <fullName evidence="7">rRNA (guanine-N(7)-)-methyltransferase RlmK</fullName>
        </alternativeName>
    </domain>
</protein>
<proteinExistence type="inferred from homology"/>
<evidence type="ECO:0000256" key="2">
    <source>
        <dbReference type="ARBA" id="ARBA00022552"/>
    </source>
</evidence>
<comment type="caution">
    <text evidence="10">The sequence shown here is derived from an EMBL/GenBank/DDBJ whole genome shotgun (WGS) entry which is preliminary data.</text>
</comment>
<sequence>MNSLFASTARGLEELLKSELEGLGAVACQVVQGGVHFQGDTRLLYQSLMWSRLASRIMLPLSQCNVYSDLDLYLGVQAIPWTEMFNPGATFAVHFSGLNDEIRNSQYGALKVKDAIVDSFTRKNLPRPNVDRDNPDLRINVWLNKETAHISLDLSGEGLHLRGYRDGTGMAPIKENLAAAIVMRSGWAAGTPLLDPMCGSGTLLIEAAMLATDRAPGLHRRHWGFGGWAQHDEVIWKEVKADAQTRARQGLAGYASRFYGSDVDARVIERAQRNARRAGIGELITFDVKDVAQLSNPLPKGPYGTVISNPPYGERLESEPALIALHGLLGRTMKNQFGGWNLSLFSASPDLLSCLQLRADKQFKAKNGPLDCVQKNYHLAENEGGKTTMMAEDFANRLRKNLKKFEKWARQEGIECYRLYDADLPEYNVAIDRYGDWVVVQEYAPPKTVDAHKARQRLFDIIAATIAVLGIAPNKLVLKTRERQKGKNQYQKMAEKGEFITVREYDARLWVNLTDYLDTGLFLDHRIARRTLGQMSKGKDFLNLFSYTGSASVHAGLGGARSTTTVDMSRTYLEWAERNLRLNGLTGRAHRLMQADVLGWLRETTEQFDLIFIDPPTFSNSKRMDDAFDVQRDHLRLMTDLKRLLRKGGTIMFSNNKRGFRMDHNGLAQLGLKAQEITQKTLSLDFARNRQIHNCWLITAA</sequence>
<dbReference type="InterPro" id="IPR000241">
    <property type="entry name" value="RlmKL-like_Mtase"/>
</dbReference>
<dbReference type="Gene3D" id="3.30.2130.30">
    <property type="match status" value="1"/>
</dbReference>
<dbReference type="PANTHER" id="PTHR47313">
    <property type="entry name" value="RIBOSOMAL RNA LARGE SUBUNIT METHYLTRANSFERASE K/L"/>
    <property type="match status" value="1"/>
</dbReference>
<keyword evidence="3 7" id="KW-0489">Methyltransferase</keyword>
<reference evidence="10 11" key="1">
    <citation type="submission" date="2019-05" db="EMBL/GenBank/DDBJ databases">
        <title>Genome sequence of Klebsiella sp strain TOUT106.</title>
        <authorList>
            <person name="Rahi P."/>
            <person name="Chaudhari D."/>
        </authorList>
    </citation>
    <scope>NUCLEOTIDE SEQUENCE [LARGE SCALE GENOMIC DNA]</scope>
    <source>
        <strain evidence="10 11">TOUT106</strain>
    </source>
</reference>
<dbReference type="Proteomes" id="UP000307430">
    <property type="component" value="Unassembled WGS sequence"/>
</dbReference>
<comment type="catalytic activity">
    <reaction evidence="7">
        <text>guanosine(2445) in 23S rRNA + S-adenosyl-L-methionine = N(2)-methylguanosine(2445) in 23S rRNA + S-adenosyl-L-homocysteine + H(+)</text>
        <dbReference type="Rhea" id="RHEA:42740"/>
        <dbReference type="Rhea" id="RHEA-COMP:10215"/>
        <dbReference type="Rhea" id="RHEA-COMP:10216"/>
        <dbReference type="ChEBI" id="CHEBI:15378"/>
        <dbReference type="ChEBI" id="CHEBI:57856"/>
        <dbReference type="ChEBI" id="CHEBI:59789"/>
        <dbReference type="ChEBI" id="CHEBI:74269"/>
        <dbReference type="ChEBI" id="CHEBI:74481"/>
        <dbReference type="EC" id="2.1.1.173"/>
    </reaction>
</comment>
<dbReference type="Gene3D" id="3.40.50.150">
    <property type="entry name" value="Vaccinia Virus protein VP39"/>
    <property type="match status" value="2"/>
</dbReference>
<dbReference type="EMBL" id="VCHQ01000010">
    <property type="protein sequence ID" value="TLV19935.1"/>
    <property type="molecule type" value="Genomic_DNA"/>
</dbReference>
<dbReference type="PROSITE" id="PS51165">
    <property type="entry name" value="THUMP"/>
    <property type="match status" value="1"/>
</dbReference>
<dbReference type="Pfam" id="PF10672">
    <property type="entry name" value="Methyltrans_SAM"/>
    <property type="match status" value="1"/>
</dbReference>
<feature type="domain" description="THUMP" evidence="9">
    <location>
        <begin position="43"/>
        <end position="154"/>
    </location>
</feature>
<dbReference type="HAMAP" id="MF_01858">
    <property type="entry name" value="23SrRNA_methyltr_KL"/>
    <property type="match status" value="1"/>
</dbReference>
<gene>
    <name evidence="10" type="primary">rlmKL</name>
    <name evidence="7" type="synonym">rlmL</name>
    <name evidence="10" type="ORF">FE839_08990</name>
</gene>
<comment type="function">
    <text evidence="7">Specifically methylates the guanine in position 2445 (m2G2445) and the guanine in position 2069 (m7G2069) of 23S rRNA.</text>
</comment>
<dbReference type="PROSITE" id="PS00092">
    <property type="entry name" value="N6_MTASE"/>
    <property type="match status" value="1"/>
</dbReference>
<dbReference type="PANTHER" id="PTHR47313:SF1">
    <property type="entry name" value="RIBOSOMAL RNA LARGE SUBUNIT METHYLTRANSFERASE K_L"/>
    <property type="match status" value="1"/>
</dbReference>
<evidence type="ECO:0000259" key="9">
    <source>
        <dbReference type="PROSITE" id="PS51165"/>
    </source>
</evidence>
<dbReference type="InterPro" id="IPR053943">
    <property type="entry name" value="RlmKL-like_Mtase_CS"/>
</dbReference>
<dbReference type="InterPro" id="IPR017244">
    <property type="entry name" value="23SrRNA_methyltr_KL"/>
</dbReference>
<dbReference type="PIRSF" id="PIRSF037618">
    <property type="entry name" value="RNA_Mtase_bacteria_prd"/>
    <property type="match status" value="1"/>
</dbReference>
<evidence type="ECO:0000313" key="10">
    <source>
        <dbReference type="EMBL" id="TLV19935.1"/>
    </source>
</evidence>
<dbReference type="FunFam" id="3.30.750.80:FF:000001">
    <property type="entry name" value="Ribosomal RNA large subunit methyltransferase K/L"/>
    <property type="match status" value="1"/>
</dbReference>
<dbReference type="PROSITE" id="PS01261">
    <property type="entry name" value="UPF0020"/>
    <property type="match status" value="1"/>
</dbReference>
<dbReference type="GO" id="GO:0003723">
    <property type="term" value="F:RNA binding"/>
    <property type="evidence" value="ECO:0007669"/>
    <property type="project" value="UniProtKB-UniRule"/>
</dbReference>
<dbReference type="InterPro" id="IPR054170">
    <property type="entry name" value="RlmL_1st"/>
</dbReference>
<evidence type="ECO:0000313" key="11">
    <source>
        <dbReference type="Proteomes" id="UP000307430"/>
    </source>
</evidence>
<evidence type="ECO:0000256" key="3">
    <source>
        <dbReference type="ARBA" id="ARBA00022603"/>
    </source>
</evidence>
<dbReference type="CDD" id="cd02440">
    <property type="entry name" value="AdoMet_MTases"/>
    <property type="match status" value="2"/>
</dbReference>
<dbReference type="GO" id="GO:0070043">
    <property type="term" value="F:rRNA (guanine-N7-)-methyltransferase activity"/>
    <property type="evidence" value="ECO:0007669"/>
    <property type="project" value="UniProtKB-UniRule"/>
</dbReference>
<evidence type="ECO:0000256" key="5">
    <source>
        <dbReference type="ARBA" id="ARBA00022691"/>
    </source>
</evidence>
<dbReference type="Gene3D" id="3.30.750.80">
    <property type="entry name" value="RNA methyltransferase domain (HRMD) like"/>
    <property type="match status" value="1"/>
</dbReference>
<keyword evidence="6 8" id="KW-0694">RNA-binding</keyword>
<accession>A0A5R9LK80</accession>
<evidence type="ECO:0000256" key="7">
    <source>
        <dbReference type="HAMAP-Rule" id="MF_01858"/>
    </source>
</evidence>
<keyword evidence="5 7" id="KW-0949">S-adenosyl-L-methionine</keyword>
<keyword evidence="11" id="KW-1185">Reference proteome</keyword>
<dbReference type="Pfam" id="PF22020">
    <property type="entry name" value="RlmL_1st"/>
    <property type="match status" value="1"/>
</dbReference>
<dbReference type="RefSeq" id="WP_138360493.1">
    <property type="nucleotide sequence ID" value="NZ_VCHQ01000010.1"/>
</dbReference>
<dbReference type="FunFam" id="3.40.50.150:FF:000039">
    <property type="entry name" value="Ribosomal RNA large subunit methyltransferase K/L"/>
    <property type="match status" value="1"/>
</dbReference>
<organism evidence="10 11">
    <name type="scientific">Klebsiella indica</name>
    <dbReference type="NCBI Taxonomy" id="2582917"/>
    <lineage>
        <taxon>Bacteria</taxon>
        <taxon>Pseudomonadati</taxon>
        <taxon>Pseudomonadota</taxon>
        <taxon>Gammaproteobacteria</taxon>
        <taxon>Enterobacterales</taxon>
        <taxon>Enterobacteriaceae</taxon>
        <taxon>Klebsiella/Raoultella group</taxon>
        <taxon>Klebsiella</taxon>
    </lineage>
</organism>
<dbReference type="InterPro" id="IPR019614">
    <property type="entry name" value="SAM-dep_methyl-trfase"/>
</dbReference>
<dbReference type="InterPro" id="IPR004114">
    <property type="entry name" value="THUMP_dom"/>
</dbReference>
<keyword evidence="4 7" id="KW-0808">Transferase</keyword>
<comment type="catalytic activity">
    <reaction evidence="7">
        <text>guanosine(2069) in 23S rRNA + S-adenosyl-L-methionine = N(2)-methylguanosine(2069) in 23S rRNA + S-adenosyl-L-homocysteine + H(+)</text>
        <dbReference type="Rhea" id="RHEA:43772"/>
        <dbReference type="Rhea" id="RHEA-COMP:10688"/>
        <dbReference type="Rhea" id="RHEA-COMP:10689"/>
        <dbReference type="ChEBI" id="CHEBI:15378"/>
        <dbReference type="ChEBI" id="CHEBI:57856"/>
        <dbReference type="ChEBI" id="CHEBI:59789"/>
        <dbReference type="ChEBI" id="CHEBI:74269"/>
        <dbReference type="ChEBI" id="CHEBI:74481"/>
        <dbReference type="EC" id="2.1.1.264"/>
    </reaction>
</comment>
<dbReference type="PRINTS" id="PR00507">
    <property type="entry name" value="N12N6MTFRASE"/>
</dbReference>
<dbReference type="GO" id="GO:0005737">
    <property type="term" value="C:cytoplasm"/>
    <property type="evidence" value="ECO:0007669"/>
    <property type="project" value="UniProtKB-SubCell"/>
</dbReference>
<evidence type="ECO:0000256" key="6">
    <source>
        <dbReference type="ARBA" id="ARBA00022884"/>
    </source>
</evidence>
<dbReference type="GO" id="GO:0052915">
    <property type="term" value="F:23S rRNA (guanine(2445)-N(2))-methyltransferase activity"/>
    <property type="evidence" value="ECO:0007669"/>
    <property type="project" value="UniProtKB-UniRule"/>
</dbReference>
<name>A0A5R9LK80_9ENTR</name>
<dbReference type="EC" id="2.1.1.264" evidence="7"/>
<dbReference type="Pfam" id="PF01170">
    <property type="entry name" value="UPF0020"/>
    <property type="match status" value="1"/>
</dbReference>
<dbReference type="NCBIfam" id="NF008748">
    <property type="entry name" value="PRK11783.1"/>
    <property type="match status" value="1"/>
</dbReference>
<dbReference type="EC" id="2.1.1.173" evidence="7"/>
<dbReference type="SUPFAM" id="SSF53335">
    <property type="entry name" value="S-adenosyl-L-methionine-dependent methyltransferases"/>
    <property type="match status" value="2"/>
</dbReference>
<dbReference type="CDD" id="cd11715">
    <property type="entry name" value="THUMP_AdoMetMT"/>
    <property type="match status" value="1"/>
</dbReference>
<dbReference type="AlphaFoldDB" id="A0A5R9LK80"/>
<evidence type="ECO:0000256" key="1">
    <source>
        <dbReference type="ARBA" id="ARBA00022490"/>
    </source>
</evidence>
<dbReference type="Pfam" id="PF02926">
    <property type="entry name" value="THUMP"/>
    <property type="match status" value="1"/>
</dbReference>